<protein>
    <submittedName>
        <fullName evidence="1">Uncharacterized protein</fullName>
    </submittedName>
</protein>
<dbReference type="AlphaFoldDB" id="A8RIX9"/>
<evidence type="ECO:0000313" key="1">
    <source>
        <dbReference type="EMBL" id="EDP18888.1"/>
    </source>
</evidence>
<organism evidence="1 2">
    <name type="scientific">Enterocloster bolteae (strain ATCC BAA-613 / DSM 15670 / CCUG 46953 / JCM 12243 / WAL 16351)</name>
    <name type="common">Clostridium bolteae</name>
    <dbReference type="NCBI Taxonomy" id="411902"/>
    <lineage>
        <taxon>Bacteria</taxon>
        <taxon>Bacillati</taxon>
        <taxon>Bacillota</taxon>
        <taxon>Clostridia</taxon>
        <taxon>Lachnospirales</taxon>
        <taxon>Lachnospiraceae</taxon>
        <taxon>Enterocloster</taxon>
    </lineage>
</organism>
<accession>A8RIX9</accession>
<proteinExistence type="predicted"/>
<dbReference type="PaxDb" id="411902-CLOBOL_00822"/>
<reference evidence="1 2" key="2">
    <citation type="submission" date="2007-09" db="EMBL/GenBank/DDBJ databases">
        <title>Draft genome sequence of Clostridium bolteae (ATCC BAA-613).</title>
        <authorList>
            <person name="Sudarsanam P."/>
            <person name="Ley R."/>
            <person name="Guruge J."/>
            <person name="Turnbaugh P.J."/>
            <person name="Mahowald M."/>
            <person name="Liep D."/>
            <person name="Gordon J."/>
        </authorList>
    </citation>
    <scope>NUCLEOTIDE SEQUENCE [LARGE SCALE GENOMIC DNA]</scope>
    <source>
        <strain evidence="2">ATCC BAA-613 / DSM 15670 / CCUG 46953 / JCM 12243 / WAL 16351</strain>
    </source>
</reference>
<comment type="caution">
    <text evidence="1">The sequence shown here is derived from an EMBL/GenBank/DDBJ whole genome shotgun (WGS) entry which is preliminary data.</text>
</comment>
<dbReference type="HOGENOM" id="CLU_3181977_0_0_9"/>
<dbReference type="EMBL" id="ABCC02000010">
    <property type="protein sequence ID" value="EDP18888.1"/>
    <property type="molecule type" value="Genomic_DNA"/>
</dbReference>
<evidence type="ECO:0000313" key="2">
    <source>
        <dbReference type="Proteomes" id="UP000005396"/>
    </source>
</evidence>
<reference evidence="1 2" key="1">
    <citation type="submission" date="2007-08" db="EMBL/GenBank/DDBJ databases">
        <authorList>
            <person name="Fulton L."/>
            <person name="Clifton S."/>
            <person name="Fulton B."/>
            <person name="Xu J."/>
            <person name="Minx P."/>
            <person name="Pepin K.H."/>
            <person name="Johnson M."/>
            <person name="Thiruvilangam P."/>
            <person name="Bhonagiri V."/>
            <person name="Nash W.E."/>
            <person name="Mardis E.R."/>
            <person name="Wilson R.K."/>
        </authorList>
    </citation>
    <scope>NUCLEOTIDE SEQUENCE [LARGE SCALE GENOMIC DNA]</scope>
    <source>
        <strain evidence="2">ATCC BAA-613 / DSM 15670 / CCUG 46953 / JCM 12243 / WAL 16351</strain>
    </source>
</reference>
<name>A8RIX9_ENTBW</name>
<dbReference type="Proteomes" id="UP000005396">
    <property type="component" value="Unassembled WGS sequence"/>
</dbReference>
<sequence length="46" mass="5400">MFIFLSSFYFLLHRLCPGLRGNCWHSTGTLLAKTHFYGRMGPDMIY</sequence>
<gene>
    <name evidence="1" type="ORF">CLOBOL_00822</name>
</gene>